<reference evidence="1 2" key="1">
    <citation type="submission" date="2015-05" db="EMBL/GenBank/DDBJ databases">
        <title>A genomic and transcriptomic approach to investigate the blue pigment phenotype in Pseudomonas fluorescens.</title>
        <authorList>
            <person name="Andreani N.A."/>
            <person name="Cardazzo B."/>
        </authorList>
    </citation>
    <scope>NUCLEOTIDE SEQUENCE [LARGE SCALE GENOMIC DNA]</scope>
    <source>
        <strain evidence="1 2">Ps_22</strain>
    </source>
</reference>
<evidence type="ECO:0000313" key="1">
    <source>
        <dbReference type="EMBL" id="KWV84820.1"/>
    </source>
</evidence>
<gene>
    <name evidence="1" type="ORF">PFLmoz3_05534</name>
</gene>
<protein>
    <submittedName>
        <fullName evidence="1">Uncharacterized protein</fullName>
    </submittedName>
</protein>
<sequence length="103" mass="10840">MAAGHHRWQVGIAAGTARKDIADAVDGHGATRRFTPLHEEIASLAVEVGKGQATHSAFGGGAEFGQVHQRLPQTVAVDVLMGRLQNVEGSVHGGLLRLQVLMN</sequence>
<dbReference type="Proteomes" id="UP000061348">
    <property type="component" value="Unassembled WGS sequence"/>
</dbReference>
<evidence type="ECO:0000313" key="2">
    <source>
        <dbReference type="Proteomes" id="UP000061348"/>
    </source>
</evidence>
<dbReference type="PATRIC" id="fig|294.194.peg.6134"/>
<dbReference type="AlphaFoldDB" id="A0A109LC46"/>
<dbReference type="EMBL" id="LCYA01000152">
    <property type="protein sequence ID" value="KWV84820.1"/>
    <property type="molecule type" value="Genomic_DNA"/>
</dbReference>
<comment type="caution">
    <text evidence="1">The sequence shown here is derived from an EMBL/GenBank/DDBJ whole genome shotgun (WGS) entry which is preliminary data.</text>
</comment>
<name>A0A109LC46_PSEFL</name>
<organism evidence="1 2">
    <name type="scientific">Pseudomonas fluorescens</name>
    <dbReference type="NCBI Taxonomy" id="294"/>
    <lineage>
        <taxon>Bacteria</taxon>
        <taxon>Pseudomonadati</taxon>
        <taxon>Pseudomonadota</taxon>
        <taxon>Gammaproteobacteria</taxon>
        <taxon>Pseudomonadales</taxon>
        <taxon>Pseudomonadaceae</taxon>
        <taxon>Pseudomonas</taxon>
    </lineage>
</organism>
<proteinExistence type="predicted"/>
<accession>A0A109LC46</accession>